<evidence type="ECO:0000256" key="1">
    <source>
        <dbReference type="ARBA" id="ARBA00022617"/>
    </source>
</evidence>
<dbReference type="PROSITE" id="PS51007">
    <property type="entry name" value="CYTC"/>
    <property type="match status" value="1"/>
</dbReference>
<dbReference type="Gene3D" id="1.10.760.10">
    <property type="entry name" value="Cytochrome c-like domain"/>
    <property type="match status" value="1"/>
</dbReference>
<dbReference type="GO" id="GO:0046872">
    <property type="term" value="F:metal ion binding"/>
    <property type="evidence" value="ECO:0007669"/>
    <property type="project" value="UniProtKB-KW"/>
</dbReference>
<feature type="region of interest" description="Disordered" evidence="5">
    <location>
        <begin position="191"/>
        <end position="219"/>
    </location>
</feature>
<evidence type="ECO:0000256" key="4">
    <source>
        <dbReference type="PROSITE-ProRule" id="PRU00433"/>
    </source>
</evidence>
<dbReference type="EMBL" id="VOPY01000002">
    <property type="protein sequence ID" value="TXC69290.1"/>
    <property type="molecule type" value="Genomic_DNA"/>
</dbReference>
<name>A0A5C6U9V2_9SPHN</name>
<evidence type="ECO:0000256" key="2">
    <source>
        <dbReference type="ARBA" id="ARBA00022723"/>
    </source>
</evidence>
<proteinExistence type="predicted"/>
<keyword evidence="6" id="KW-0472">Membrane</keyword>
<dbReference type="GO" id="GO:0009055">
    <property type="term" value="F:electron transfer activity"/>
    <property type="evidence" value="ECO:0007669"/>
    <property type="project" value="InterPro"/>
</dbReference>
<keyword evidence="2 4" id="KW-0479">Metal-binding</keyword>
<evidence type="ECO:0000259" key="7">
    <source>
        <dbReference type="PROSITE" id="PS51007"/>
    </source>
</evidence>
<dbReference type="Pfam" id="PF13442">
    <property type="entry name" value="Cytochrome_CBB3"/>
    <property type="match status" value="1"/>
</dbReference>
<dbReference type="GO" id="GO:0020037">
    <property type="term" value="F:heme binding"/>
    <property type="evidence" value="ECO:0007669"/>
    <property type="project" value="InterPro"/>
</dbReference>
<keyword evidence="1 4" id="KW-0349">Heme</keyword>
<dbReference type="OrthoDB" id="9773456at2"/>
<reference evidence="8 9" key="1">
    <citation type="submission" date="2019-08" db="EMBL/GenBank/DDBJ databases">
        <title>Sphingorhabdus soil sp. nov., isolated from arctic soil.</title>
        <authorList>
            <person name="Liu Y."/>
        </authorList>
    </citation>
    <scope>NUCLEOTIDE SEQUENCE [LARGE SCALE GENOMIC DNA]</scope>
    <source>
        <strain evidence="8 9">D-2Q-5-6</strain>
    </source>
</reference>
<feature type="transmembrane region" description="Helical" evidence="6">
    <location>
        <begin position="21"/>
        <end position="42"/>
    </location>
</feature>
<dbReference type="InterPro" id="IPR009056">
    <property type="entry name" value="Cyt_c-like_dom"/>
</dbReference>
<feature type="domain" description="Cytochrome c" evidence="7">
    <location>
        <begin position="80"/>
        <end position="165"/>
    </location>
</feature>
<comment type="caution">
    <text evidence="8">The sequence shown here is derived from an EMBL/GenBank/DDBJ whole genome shotgun (WGS) entry which is preliminary data.</text>
</comment>
<keyword evidence="6" id="KW-0812">Transmembrane</keyword>
<protein>
    <submittedName>
        <fullName evidence="8">Cytochrome c</fullName>
    </submittedName>
</protein>
<dbReference type="SUPFAM" id="SSF46626">
    <property type="entry name" value="Cytochrome c"/>
    <property type="match status" value="1"/>
</dbReference>
<keyword evidence="6" id="KW-1133">Transmembrane helix</keyword>
<keyword evidence="3 4" id="KW-0408">Iron</keyword>
<accession>A0A5C6U9V2</accession>
<organism evidence="8 9">
    <name type="scientific">Flavisphingopyxis soli</name>
    <dbReference type="NCBI Taxonomy" id="2601267"/>
    <lineage>
        <taxon>Bacteria</taxon>
        <taxon>Pseudomonadati</taxon>
        <taxon>Pseudomonadota</taxon>
        <taxon>Alphaproteobacteria</taxon>
        <taxon>Sphingomonadales</taxon>
        <taxon>Sphingopyxidaceae</taxon>
        <taxon>Flavisphingopyxis</taxon>
    </lineage>
</organism>
<feature type="compositionally biased region" description="Basic and acidic residues" evidence="5">
    <location>
        <begin position="209"/>
        <end position="219"/>
    </location>
</feature>
<dbReference type="InterPro" id="IPR036909">
    <property type="entry name" value="Cyt_c-like_dom_sf"/>
</dbReference>
<evidence type="ECO:0000256" key="6">
    <source>
        <dbReference type="SAM" id="Phobius"/>
    </source>
</evidence>
<evidence type="ECO:0000256" key="3">
    <source>
        <dbReference type="ARBA" id="ARBA00023004"/>
    </source>
</evidence>
<evidence type="ECO:0000256" key="5">
    <source>
        <dbReference type="SAM" id="MobiDB-lite"/>
    </source>
</evidence>
<keyword evidence="9" id="KW-1185">Reference proteome</keyword>
<evidence type="ECO:0000313" key="8">
    <source>
        <dbReference type="EMBL" id="TXC69290.1"/>
    </source>
</evidence>
<dbReference type="Proteomes" id="UP000321129">
    <property type="component" value="Unassembled WGS sequence"/>
</dbReference>
<gene>
    <name evidence="8" type="ORF">FSZ31_07595</name>
</gene>
<dbReference type="AlphaFoldDB" id="A0A5C6U9V2"/>
<sequence length="219" mass="23325">MKPLRKFDHRYHLPSPHFIGVASIVVLVLGAIFIYAGVYNIGADAHHASGTTAMIEHMRERSIAVRAGDIKPPADLGSAERIAAGAGLYAEMCTGCHLAPGMAPTELSQGLYPKAPVFKGEPEHGPGEQFWAIKHGIKMTAMPAWGVTHNDELIWNMVAFVQKLPGMSQADYDRLVASAPADHDEMMEGMAGSHHDAAGEGAMPTPAAHADHGADGHTH</sequence>
<evidence type="ECO:0000313" key="9">
    <source>
        <dbReference type="Proteomes" id="UP000321129"/>
    </source>
</evidence>